<gene>
    <name evidence="3" type="ORF">HNQ61_001529</name>
</gene>
<evidence type="ECO:0000256" key="2">
    <source>
        <dbReference type="SAM" id="SignalP"/>
    </source>
</evidence>
<dbReference type="Gene3D" id="2.60.40.1120">
    <property type="entry name" value="Carboxypeptidase-like, regulatory domain"/>
    <property type="match status" value="1"/>
</dbReference>
<dbReference type="EMBL" id="JACHIA010000003">
    <property type="protein sequence ID" value="MBB6069912.1"/>
    <property type="molecule type" value="Genomic_DNA"/>
</dbReference>
<dbReference type="AlphaFoldDB" id="A0A841GQU9"/>
<dbReference type="SUPFAM" id="SSF49452">
    <property type="entry name" value="Starch-binding domain-like"/>
    <property type="match status" value="1"/>
</dbReference>
<evidence type="ECO:0008006" key="5">
    <source>
        <dbReference type="Google" id="ProtNLM"/>
    </source>
</evidence>
<name>A0A841GQU9_9BACT</name>
<reference evidence="3 4" key="1">
    <citation type="submission" date="2020-08" db="EMBL/GenBank/DDBJ databases">
        <title>Genomic Encyclopedia of Type Strains, Phase IV (KMG-IV): sequencing the most valuable type-strain genomes for metagenomic binning, comparative biology and taxonomic classification.</title>
        <authorList>
            <person name="Goeker M."/>
        </authorList>
    </citation>
    <scope>NUCLEOTIDE SEQUENCE [LARGE SCALE GENOMIC DNA]</scope>
    <source>
        <strain evidence="3 4">DSM 29007</strain>
    </source>
</reference>
<feature type="compositionally biased region" description="Low complexity" evidence="1">
    <location>
        <begin position="352"/>
        <end position="364"/>
    </location>
</feature>
<dbReference type="RefSeq" id="WP_170039458.1">
    <property type="nucleotide sequence ID" value="NZ_JABDTL010000002.1"/>
</dbReference>
<evidence type="ECO:0000256" key="1">
    <source>
        <dbReference type="SAM" id="MobiDB-lite"/>
    </source>
</evidence>
<dbReference type="GO" id="GO:0030246">
    <property type="term" value="F:carbohydrate binding"/>
    <property type="evidence" value="ECO:0007669"/>
    <property type="project" value="InterPro"/>
</dbReference>
<dbReference type="InterPro" id="IPR013784">
    <property type="entry name" value="Carb-bd-like_fold"/>
</dbReference>
<accession>A0A841GQU9</accession>
<feature type="region of interest" description="Disordered" evidence="1">
    <location>
        <begin position="350"/>
        <end position="377"/>
    </location>
</feature>
<feature type="compositionally biased region" description="Pro residues" evidence="1">
    <location>
        <begin position="365"/>
        <end position="377"/>
    </location>
</feature>
<evidence type="ECO:0000313" key="4">
    <source>
        <dbReference type="Proteomes" id="UP000582837"/>
    </source>
</evidence>
<keyword evidence="4" id="KW-1185">Reference proteome</keyword>
<protein>
    <recommendedName>
        <fullName evidence="5">Carboxypeptidase regulatory-like domain-containing protein</fullName>
    </recommendedName>
</protein>
<feature type="signal peptide" evidence="2">
    <location>
        <begin position="1"/>
        <end position="24"/>
    </location>
</feature>
<dbReference type="Proteomes" id="UP000582837">
    <property type="component" value="Unassembled WGS sequence"/>
</dbReference>
<organism evidence="3 4">
    <name type="scientific">Longimicrobium terrae</name>
    <dbReference type="NCBI Taxonomy" id="1639882"/>
    <lineage>
        <taxon>Bacteria</taxon>
        <taxon>Pseudomonadati</taxon>
        <taxon>Gemmatimonadota</taxon>
        <taxon>Longimicrobiia</taxon>
        <taxon>Longimicrobiales</taxon>
        <taxon>Longimicrobiaceae</taxon>
        <taxon>Longimicrobium</taxon>
    </lineage>
</organism>
<dbReference type="Pfam" id="PF13620">
    <property type="entry name" value="CarboxypepD_reg"/>
    <property type="match status" value="1"/>
</dbReference>
<feature type="chain" id="PRO_5032700004" description="Carboxypeptidase regulatory-like domain-containing protein" evidence="2">
    <location>
        <begin position="25"/>
        <end position="377"/>
    </location>
</feature>
<sequence length="377" mass="40836">MQRTAVPIRILFFAAIVCGGAARAQTVTGRVVDPATGEPVPGAMVLLRGEDGSERRSLADESGEYVIRAQAAGTYTVAAERVGFQSTPSPPIRLADGETVRHELRAGSRRVMLAAITATGRARACQGDVRRGPEAQVLWEEARKVVASAALTGEREGLTFVSRLHRSQLRLNNRTPVRTQEWMATARGRPFHSRSGEELADEGYVVFLRDSTIFQGIDAQAILSDAFVQHHCFSVADGGAERPGMVGLEFMPLRGRVRPDVHGVLWLDRASAELRHVEYRFTNLPYTGPVNRLGGVLRFERLPGGSWIVREWTVTAPLLEDDPYAPIVATARYLRVSALVERGGVVTEIRQGEAPAGTAAAEPAPAEPAPATPPPAR</sequence>
<proteinExistence type="predicted"/>
<comment type="caution">
    <text evidence="3">The sequence shown here is derived from an EMBL/GenBank/DDBJ whole genome shotgun (WGS) entry which is preliminary data.</text>
</comment>
<keyword evidence="2" id="KW-0732">Signal</keyword>
<evidence type="ECO:0000313" key="3">
    <source>
        <dbReference type="EMBL" id="MBB6069912.1"/>
    </source>
</evidence>